<evidence type="ECO:0000256" key="1">
    <source>
        <dbReference type="ARBA" id="ARBA00023002"/>
    </source>
</evidence>
<dbReference type="PANTHER" id="PTHR43818">
    <property type="entry name" value="BCDNA.GH03377"/>
    <property type="match status" value="1"/>
</dbReference>
<dbReference type="PANTHER" id="PTHR43818:SF11">
    <property type="entry name" value="BCDNA.GH03377"/>
    <property type="match status" value="1"/>
</dbReference>
<dbReference type="Gene3D" id="3.40.50.720">
    <property type="entry name" value="NAD(P)-binding Rossmann-like Domain"/>
    <property type="match status" value="1"/>
</dbReference>
<evidence type="ECO:0000313" key="3">
    <source>
        <dbReference type="EMBL" id="GGD59895.1"/>
    </source>
</evidence>
<gene>
    <name evidence="3" type="ORF">GCM10010911_17190</name>
</gene>
<dbReference type="RefSeq" id="WP_188990950.1">
    <property type="nucleotide sequence ID" value="NZ_BMHP01000001.1"/>
</dbReference>
<dbReference type="InterPro" id="IPR050463">
    <property type="entry name" value="Gfo/Idh/MocA_oxidrdct_glycsds"/>
</dbReference>
<reference evidence="3" key="1">
    <citation type="journal article" date="2014" name="Int. J. Syst. Evol. Microbiol.">
        <title>Complete genome sequence of Corynebacterium casei LMG S-19264T (=DSM 44701T), isolated from a smear-ripened cheese.</title>
        <authorList>
            <consortium name="US DOE Joint Genome Institute (JGI-PGF)"/>
            <person name="Walter F."/>
            <person name="Albersmeier A."/>
            <person name="Kalinowski J."/>
            <person name="Ruckert C."/>
        </authorList>
    </citation>
    <scope>NUCLEOTIDE SEQUENCE</scope>
    <source>
        <strain evidence="3">CGMCC 1.15178</strain>
    </source>
</reference>
<feature type="domain" description="Gfo/Idh/MocA-like oxidoreductase N-terminal" evidence="2">
    <location>
        <begin position="3"/>
        <end position="120"/>
    </location>
</feature>
<name>A0A916YTJ5_9BACL</name>
<comment type="caution">
    <text evidence="3">The sequence shown here is derived from an EMBL/GenBank/DDBJ whole genome shotgun (WGS) entry which is preliminary data.</text>
</comment>
<protein>
    <submittedName>
        <fullName evidence="3">Oxidoreductase</fullName>
    </submittedName>
</protein>
<dbReference type="InterPro" id="IPR000683">
    <property type="entry name" value="Gfo/Idh/MocA-like_OxRdtase_N"/>
</dbReference>
<organism evidence="3 4">
    <name type="scientific">Paenibacillus nasutitermitis</name>
    <dbReference type="NCBI Taxonomy" id="1652958"/>
    <lineage>
        <taxon>Bacteria</taxon>
        <taxon>Bacillati</taxon>
        <taxon>Bacillota</taxon>
        <taxon>Bacilli</taxon>
        <taxon>Bacillales</taxon>
        <taxon>Paenibacillaceae</taxon>
        <taxon>Paenibacillus</taxon>
    </lineage>
</organism>
<dbReference type="EMBL" id="BMHP01000001">
    <property type="protein sequence ID" value="GGD59895.1"/>
    <property type="molecule type" value="Genomic_DNA"/>
</dbReference>
<dbReference type="SUPFAM" id="SSF55347">
    <property type="entry name" value="Glyceraldehyde-3-phosphate dehydrogenase-like, C-terminal domain"/>
    <property type="match status" value="1"/>
</dbReference>
<keyword evidence="1" id="KW-0560">Oxidoreductase</keyword>
<keyword evidence="4" id="KW-1185">Reference proteome</keyword>
<dbReference type="AlphaFoldDB" id="A0A916YTJ5"/>
<reference evidence="3" key="2">
    <citation type="submission" date="2020-09" db="EMBL/GenBank/DDBJ databases">
        <authorList>
            <person name="Sun Q."/>
            <person name="Zhou Y."/>
        </authorList>
    </citation>
    <scope>NUCLEOTIDE SEQUENCE</scope>
    <source>
        <strain evidence="3">CGMCC 1.15178</strain>
    </source>
</reference>
<dbReference type="Pfam" id="PF01408">
    <property type="entry name" value="GFO_IDH_MocA"/>
    <property type="match status" value="1"/>
</dbReference>
<dbReference type="GO" id="GO:0000166">
    <property type="term" value="F:nucleotide binding"/>
    <property type="evidence" value="ECO:0007669"/>
    <property type="project" value="InterPro"/>
</dbReference>
<dbReference type="InterPro" id="IPR036291">
    <property type="entry name" value="NAD(P)-bd_dom_sf"/>
</dbReference>
<sequence>MGLKIGVVGAGQFAPCFIPLFQAHPNVDEVYLAELVPERLQKTAETFGIKQTFGSLEELCRSDVDAVAIYTQRHLHGEQTLQALRAGKHVYCAVPMAQTYEEMSAIIVEVAKSRLIYMTGETSYYYPSTIYARDRFAKGDFGDFVYGEAQYIHDMDHGFYDAYRYSGGEQWKRTAGIPPMYYPTHSVSMILSVTGARATKVACLGYVDKSGDGVFGKGNNLWDNPYSNQTALVRTSDGGMGRFNEFRRAGWAGKNSVYMSMFGTEGSFEEHGLSQVWTTLSHELTDVSDLLDCPVHYRPEGLGHVNAELQADFMKGMAKIHPVERLPKTFENKQNGHFGSHQFLVDDFVKSIASGDLPPNHAWNAAKYCAPGLAAHESSLKDGEWLELPDFGSPPADWRLLDPYRI</sequence>
<accession>A0A916YTJ5</accession>
<dbReference type="SUPFAM" id="SSF51735">
    <property type="entry name" value="NAD(P)-binding Rossmann-fold domains"/>
    <property type="match status" value="1"/>
</dbReference>
<proteinExistence type="predicted"/>
<dbReference type="Gene3D" id="3.30.360.10">
    <property type="entry name" value="Dihydrodipicolinate Reductase, domain 2"/>
    <property type="match status" value="1"/>
</dbReference>
<evidence type="ECO:0000313" key="4">
    <source>
        <dbReference type="Proteomes" id="UP000612456"/>
    </source>
</evidence>
<evidence type="ECO:0000259" key="2">
    <source>
        <dbReference type="Pfam" id="PF01408"/>
    </source>
</evidence>
<dbReference type="Proteomes" id="UP000612456">
    <property type="component" value="Unassembled WGS sequence"/>
</dbReference>
<dbReference type="GO" id="GO:0016491">
    <property type="term" value="F:oxidoreductase activity"/>
    <property type="evidence" value="ECO:0007669"/>
    <property type="project" value="UniProtKB-KW"/>
</dbReference>